<reference evidence="2 3" key="1">
    <citation type="submission" date="2019-06" db="EMBL/GenBank/DDBJ databases">
        <title>Wine fermentation using esterase from Monascus purpureus.</title>
        <authorList>
            <person name="Geng C."/>
            <person name="Zhang Y."/>
        </authorList>
    </citation>
    <scope>NUCLEOTIDE SEQUENCE [LARGE SCALE GENOMIC DNA]</scope>
    <source>
        <strain evidence="2">HQ1</strain>
    </source>
</reference>
<dbReference type="Proteomes" id="UP000319663">
    <property type="component" value="Unassembled WGS sequence"/>
</dbReference>
<comment type="caution">
    <text evidence="2">The sequence shown here is derived from an EMBL/GenBank/DDBJ whole genome shotgun (WGS) entry which is preliminary data.</text>
</comment>
<keyword evidence="1" id="KW-0175">Coiled coil</keyword>
<organism evidence="2 3">
    <name type="scientific">Monascus purpureus</name>
    <name type="common">Red mold</name>
    <name type="synonym">Monascus anka</name>
    <dbReference type="NCBI Taxonomy" id="5098"/>
    <lineage>
        <taxon>Eukaryota</taxon>
        <taxon>Fungi</taxon>
        <taxon>Dikarya</taxon>
        <taxon>Ascomycota</taxon>
        <taxon>Pezizomycotina</taxon>
        <taxon>Eurotiomycetes</taxon>
        <taxon>Eurotiomycetidae</taxon>
        <taxon>Eurotiales</taxon>
        <taxon>Aspergillaceae</taxon>
        <taxon>Monascus</taxon>
    </lineage>
</organism>
<sequence>MFPLGQNPSFLQPTASTTPDAAVDLFIHTIREYASIPRRRAKVSMHSPPPPPMDRKAFYLTLRVTGWYDPLADMEEILQEALEEAVRLAERVRRGELRFEDFLGVGGAGKPQQ</sequence>
<evidence type="ECO:0000313" key="2">
    <source>
        <dbReference type="EMBL" id="TQB70761.1"/>
    </source>
</evidence>
<evidence type="ECO:0000313" key="3">
    <source>
        <dbReference type="Proteomes" id="UP000319663"/>
    </source>
</evidence>
<gene>
    <name evidence="2" type="ORF">MPDQ_008108</name>
</gene>
<proteinExistence type="predicted"/>
<name>A0A507QUM5_MONPU</name>
<keyword evidence="3" id="KW-1185">Reference proteome</keyword>
<protein>
    <submittedName>
        <fullName evidence="2">Uncharacterized protein</fullName>
    </submittedName>
</protein>
<dbReference type="EMBL" id="VIFY01000096">
    <property type="protein sequence ID" value="TQB70761.1"/>
    <property type="molecule type" value="Genomic_DNA"/>
</dbReference>
<accession>A0A507QUM5</accession>
<dbReference type="AlphaFoldDB" id="A0A507QUM5"/>
<evidence type="ECO:0000256" key="1">
    <source>
        <dbReference type="SAM" id="Coils"/>
    </source>
</evidence>
<feature type="coiled-coil region" evidence="1">
    <location>
        <begin position="71"/>
        <end position="98"/>
    </location>
</feature>